<evidence type="ECO:0000256" key="2">
    <source>
        <dbReference type="PROSITE-ProRule" id="PRU00176"/>
    </source>
</evidence>
<proteinExistence type="predicted"/>
<keyword evidence="6" id="KW-1185">Reference proteome</keyword>
<gene>
    <name evidence="5" type="ORF">N7509_003802</name>
</gene>
<evidence type="ECO:0000259" key="4">
    <source>
        <dbReference type="PROSITE" id="PS50102"/>
    </source>
</evidence>
<dbReference type="SMART" id="SM00360">
    <property type="entry name" value="RRM"/>
    <property type="match status" value="1"/>
</dbReference>
<dbReference type="Pfam" id="PF00076">
    <property type="entry name" value="RRM_1"/>
    <property type="match status" value="1"/>
</dbReference>
<sequence>MSKLFVGGLAWATTDDSLREGFSQFGQVVEAIVIKDRETMRSRGFGFVKFASDEEATIALEQMNGQEFEGRTLRIDKASERPPQGGGGRRF</sequence>
<organism evidence="5 6">
    <name type="scientific">Penicillium cosmopolitanum</name>
    <dbReference type="NCBI Taxonomy" id="1131564"/>
    <lineage>
        <taxon>Eukaryota</taxon>
        <taxon>Fungi</taxon>
        <taxon>Dikarya</taxon>
        <taxon>Ascomycota</taxon>
        <taxon>Pezizomycotina</taxon>
        <taxon>Eurotiomycetes</taxon>
        <taxon>Eurotiomycetidae</taxon>
        <taxon>Eurotiales</taxon>
        <taxon>Aspergillaceae</taxon>
        <taxon>Penicillium</taxon>
    </lineage>
</organism>
<reference evidence="5" key="2">
    <citation type="journal article" date="2023" name="IMA Fungus">
        <title>Comparative genomic study of the Penicillium genus elucidates a diverse pangenome and 15 lateral gene transfer events.</title>
        <authorList>
            <person name="Petersen C."/>
            <person name="Sorensen T."/>
            <person name="Nielsen M.R."/>
            <person name="Sondergaard T.E."/>
            <person name="Sorensen J.L."/>
            <person name="Fitzpatrick D.A."/>
            <person name="Frisvad J.C."/>
            <person name="Nielsen K.L."/>
        </authorList>
    </citation>
    <scope>NUCLEOTIDE SEQUENCE</scope>
    <source>
        <strain evidence="5">IBT 29677</strain>
    </source>
</reference>
<accession>A0A9X0BBQ3</accession>
<dbReference type="InterPro" id="IPR035979">
    <property type="entry name" value="RBD_domain_sf"/>
</dbReference>
<comment type="caution">
    <text evidence="5">The sequence shown here is derived from an EMBL/GenBank/DDBJ whole genome shotgun (WGS) entry which is preliminary data.</text>
</comment>
<feature type="domain" description="RRM" evidence="4">
    <location>
        <begin position="2"/>
        <end position="80"/>
    </location>
</feature>
<dbReference type="AlphaFoldDB" id="A0A9X0BBQ3"/>
<dbReference type="Proteomes" id="UP001147747">
    <property type="component" value="Unassembled WGS sequence"/>
</dbReference>
<dbReference type="GeneID" id="81367419"/>
<dbReference type="PANTHER" id="PTHR48027">
    <property type="entry name" value="HETEROGENEOUS NUCLEAR RIBONUCLEOPROTEIN 87F-RELATED"/>
    <property type="match status" value="1"/>
</dbReference>
<keyword evidence="1 2" id="KW-0694">RNA-binding</keyword>
<dbReference type="OrthoDB" id="439808at2759"/>
<dbReference type="InterPro" id="IPR000504">
    <property type="entry name" value="RRM_dom"/>
</dbReference>
<dbReference type="RefSeq" id="XP_056491173.1">
    <property type="nucleotide sequence ID" value="XM_056628439.1"/>
</dbReference>
<dbReference type="EMBL" id="JAPZBU010000005">
    <property type="protein sequence ID" value="KAJ5403931.1"/>
    <property type="molecule type" value="Genomic_DNA"/>
</dbReference>
<dbReference type="InterPro" id="IPR052462">
    <property type="entry name" value="SLIRP/GR-RBP-like"/>
</dbReference>
<protein>
    <recommendedName>
        <fullName evidence="4">RRM domain-containing protein</fullName>
    </recommendedName>
</protein>
<dbReference type="GO" id="GO:0003723">
    <property type="term" value="F:RNA binding"/>
    <property type="evidence" value="ECO:0007669"/>
    <property type="project" value="UniProtKB-UniRule"/>
</dbReference>
<reference evidence="5" key="1">
    <citation type="submission" date="2022-12" db="EMBL/GenBank/DDBJ databases">
        <authorList>
            <person name="Petersen C."/>
        </authorList>
    </citation>
    <scope>NUCLEOTIDE SEQUENCE</scope>
    <source>
        <strain evidence="5">IBT 29677</strain>
    </source>
</reference>
<dbReference type="InterPro" id="IPR048289">
    <property type="entry name" value="RRM2_NsCP33-like"/>
</dbReference>
<evidence type="ECO:0000256" key="1">
    <source>
        <dbReference type="ARBA" id="ARBA00022884"/>
    </source>
</evidence>
<feature type="region of interest" description="Disordered" evidence="3">
    <location>
        <begin position="72"/>
        <end position="91"/>
    </location>
</feature>
<dbReference type="PROSITE" id="PS50102">
    <property type="entry name" value="RRM"/>
    <property type="match status" value="1"/>
</dbReference>
<dbReference type="InterPro" id="IPR012677">
    <property type="entry name" value="Nucleotide-bd_a/b_plait_sf"/>
</dbReference>
<dbReference type="SUPFAM" id="SSF54928">
    <property type="entry name" value="RNA-binding domain, RBD"/>
    <property type="match status" value="1"/>
</dbReference>
<evidence type="ECO:0000313" key="6">
    <source>
        <dbReference type="Proteomes" id="UP001147747"/>
    </source>
</evidence>
<evidence type="ECO:0000256" key="3">
    <source>
        <dbReference type="SAM" id="MobiDB-lite"/>
    </source>
</evidence>
<dbReference type="Gene3D" id="3.30.70.330">
    <property type="match status" value="1"/>
</dbReference>
<name>A0A9X0BBQ3_9EURO</name>
<evidence type="ECO:0000313" key="5">
    <source>
        <dbReference type="EMBL" id="KAJ5403931.1"/>
    </source>
</evidence>
<dbReference type="CDD" id="cd21608">
    <property type="entry name" value="RRM2_NsCP33_like"/>
    <property type="match status" value="1"/>
</dbReference>